<dbReference type="GO" id="GO:0009187">
    <property type="term" value="P:cyclic nucleotide metabolic process"/>
    <property type="evidence" value="ECO:0007669"/>
    <property type="project" value="TreeGrafter"/>
</dbReference>
<evidence type="ECO:0000313" key="1">
    <source>
        <dbReference type="EMBL" id="SGY61634.1"/>
    </source>
</evidence>
<dbReference type="GO" id="GO:0004113">
    <property type="term" value="F:2',3'-cyclic-nucleotide 3'-phosphodiesterase activity"/>
    <property type="evidence" value="ECO:0007669"/>
    <property type="project" value="TreeGrafter"/>
</dbReference>
<dbReference type="STRING" id="796604.A0A2X0M7H1"/>
<dbReference type="EMBL" id="FQNC01000045">
    <property type="protein sequence ID" value="SGY61634.1"/>
    <property type="molecule type" value="Genomic_DNA"/>
</dbReference>
<dbReference type="InterPro" id="IPR009097">
    <property type="entry name" value="Cyclic_Pdiesterase"/>
</dbReference>
<protein>
    <submittedName>
        <fullName evidence="1">BQ5605_C007g04580 protein</fullName>
    </submittedName>
</protein>
<name>A0A2X0M7H1_9BASI</name>
<accession>A0A2X0M7H1</accession>
<dbReference type="AlphaFoldDB" id="A0A2X0M7H1"/>
<evidence type="ECO:0000313" key="2">
    <source>
        <dbReference type="Proteomes" id="UP000249464"/>
    </source>
</evidence>
<organism evidence="1 2">
    <name type="scientific">Microbotryum silenes-dioicae</name>
    <dbReference type="NCBI Taxonomy" id="796604"/>
    <lineage>
        <taxon>Eukaryota</taxon>
        <taxon>Fungi</taxon>
        <taxon>Dikarya</taxon>
        <taxon>Basidiomycota</taxon>
        <taxon>Pucciniomycotina</taxon>
        <taxon>Microbotryomycetes</taxon>
        <taxon>Microbotryales</taxon>
        <taxon>Microbotryaceae</taxon>
        <taxon>Microbotryum</taxon>
    </lineage>
</organism>
<dbReference type="Pfam" id="PF07823">
    <property type="entry name" value="CPDase"/>
    <property type="match status" value="1"/>
</dbReference>
<reference evidence="1 2" key="1">
    <citation type="submission" date="2016-11" db="EMBL/GenBank/DDBJ databases">
        <authorList>
            <person name="Jaros S."/>
            <person name="Januszkiewicz K."/>
            <person name="Wedrychowicz H."/>
        </authorList>
    </citation>
    <scope>NUCLEOTIDE SEQUENCE [LARGE SCALE GENOMIC DNA]</scope>
</reference>
<proteinExistence type="predicted"/>
<dbReference type="InterPro" id="IPR012386">
    <property type="entry name" value="Cyclic-nucl_3Pdiesterase"/>
</dbReference>
<dbReference type="SUPFAM" id="SSF55144">
    <property type="entry name" value="LigT-like"/>
    <property type="match status" value="1"/>
</dbReference>
<dbReference type="Proteomes" id="UP000249464">
    <property type="component" value="Unassembled WGS sequence"/>
</dbReference>
<gene>
    <name evidence="1" type="primary">BQ5605_C007g04580</name>
    <name evidence="1" type="ORF">BQ5605_C007G04580</name>
</gene>
<keyword evidence="2" id="KW-1185">Reference proteome</keyword>
<dbReference type="PANTHER" id="PTHR28141">
    <property type="entry name" value="2',3'-CYCLIC-NUCLEOTIDE 3'-PHOSPHODIESTERASE"/>
    <property type="match status" value="1"/>
</dbReference>
<sequence length="211" mass="23294">MAPSPLTGTFSGIALWLSPPWASSQNDYLSSLINSLSSSLNTPPFDPHITLLSGLPTSTPLELIISSLARSIKASDLKKCKVEFKGIGTHHRYFQYLFAIVNKGNEGLLRLRTIVQEGLEKDGLLHDDPQTGKKVERVEQYFPHASLVYGTDIEGERSVKEVMERMRKEGHAFEDGVSVGSAQGFQVEEVLVVVCEGKPEEWKVLGRVALQ</sequence>
<dbReference type="Gene3D" id="3.90.1140.10">
    <property type="entry name" value="Cyclic phosphodiesterase"/>
    <property type="match status" value="1"/>
</dbReference>
<dbReference type="PANTHER" id="PTHR28141:SF1">
    <property type="entry name" value="2',3'-CYCLIC-NUCLEOTIDE 3'-PHOSPHODIESTERASE"/>
    <property type="match status" value="1"/>
</dbReference>